<accession>A0ABV6UVU2</accession>
<comment type="caution">
    <text evidence="2">The sequence shown here is derived from an EMBL/GenBank/DDBJ whole genome shotgun (WGS) entry which is preliminary data.</text>
</comment>
<feature type="transmembrane region" description="Helical" evidence="1">
    <location>
        <begin position="265"/>
        <end position="287"/>
    </location>
</feature>
<dbReference type="RefSeq" id="WP_030261449.1">
    <property type="nucleotide sequence ID" value="NZ_JBHEZZ010000022.1"/>
</dbReference>
<feature type="transmembrane region" description="Helical" evidence="1">
    <location>
        <begin position="73"/>
        <end position="90"/>
    </location>
</feature>
<keyword evidence="1" id="KW-0812">Transmembrane</keyword>
<feature type="transmembrane region" description="Helical" evidence="1">
    <location>
        <begin position="111"/>
        <end position="138"/>
    </location>
</feature>
<gene>
    <name evidence="2" type="ORF">ACEZDJ_30295</name>
</gene>
<name>A0ABV6UVU2_9ACTN</name>
<feature type="transmembrane region" description="Helical" evidence="1">
    <location>
        <begin position="179"/>
        <end position="196"/>
    </location>
</feature>
<feature type="transmembrane region" description="Helical" evidence="1">
    <location>
        <begin position="36"/>
        <end position="53"/>
    </location>
</feature>
<reference evidence="2 3" key="1">
    <citation type="submission" date="2024-09" db="EMBL/GenBank/DDBJ databases">
        <authorList>
            <person name="Lee S.D."/>
        </authorList>
    </citation>
    <scope>NUCLEOTIDE SEQUENCE [LARGE SCALE GENOMIC DNA]</scope>
    <source>
        <strain evidence="2 3">N1-5</strain>
    </source>
</reference>
<dbReference type="Proteomes" id="UP001592528">
    <property type="component" value="Unassembled WGS sequence"/>
</dbReference>
<evidence type="ECO:0000256" key="1">
    <source>
        <dbReference type="SAM" id="Phobius"/>
    </source>
</evidence>
<protein>
    <recommendedName>
        <fullName evidence="4">ABC transporter permease</fullName>
    </recommendedName>
</protein>
<keyword evidence="1" id="KW-1133">Transmembrane helix</keyword>
<evidence type="ECO:0000313" key="2">
    <source>
        <dbReference type="EMBL" id="MFC1405587.1"/>
    </source>
</evidence>
<evidence type="ECO:0000313" key="3">
    <source>
        <dbReference type="Proteomes" id="UP001592528"/>
    </source>
</evidence>
<sequence>MSAVLLPARAPRRIALPGVLRTSAGRLLRLELRRSPMLWILPLAVLVFWLDTYRSTMVLPPLWGSRALILRQGSAADDFAPFVIGAAAWAGGRDRRRGTDEQVEATALPRWAARLTTCTAALCWALLANLLCVAVLYGVTAAQGAAGRPLWWPVAVTEVAVLAFGAAGFAAGTLLPSRFTAPLAAIVVALMLRQTLRSGGTFALLSPTVSPMYSLEALRPDAGVFTPYLPDLSITRILFMGGAAVAALGLLGVQRSCGAIGLRRAAAAVVAVGLAASVTAAVLVGTAKSTATGVVVPALHDAADDRPIPAVLVCSSGAVPVCLNPVYRRYLPAATAALDPLRREVAGLPGAPVRMDQVAAPERFPQVAAARITGTPPVAQVSFDFGYDGAVWLGPGGQGRGCCSAVQLWSSAAYLHAQVLPLVAVPVVDGLVGHAGPAQQAVSEGLLQAVGVPSDELAVLVAVQAAPAGLSGPGTPVQAAGQRFAALPAATRHAWLTAHLADLRAGRITLDQLP</sequence>
<feature type="transmembrane region" description="Helical" evidence="1">
    <location>
        <begin position="234"/>
        <end position="253"/>
    </location>
</feature>
<proteinExistence type="predicted"/>
<evidence type="ECO:0008006" key="4">
    <source>
        <dbReference type="Google" id="ProtNLM"/>
    </source>
</evidence>
<feature type="transmembrane region" description="Helical" evidence="1">
    <location>
        <begin position="150"/>
        <end position="172"/>
    </location>
</feature>
<dbReference type="EMBL" id="JBHEZZ010000022">
    <property type="protein sequence ID" value="MFC1405587.1"/>
    <property type="molecule type" value="Genomic_DNA"/>
</dbReference>
<organism evidence="2 3">
    <name type="scientific">Streptacidiphilus cavernicola</name>
    <dbReference type="NCBI Taxonomy" id="3342716"/>
    <lineage>
        <taxon>Bacteria</taxon>
        <taxon>Bacillati</taxon>
        <taxon>Actinomycetota</taxon>
        <taxon>Actinomycetes</taxon>
        <taxon>Kitasatosporales</taxon>
        <taxon>Streptomycetaceae</taxon>
        <taxon>Streptacidiphilus</taxon>
    </lineage>
</organism>
<keyword evidence="3" id="KW-1185">Reference proteome</keyword>
<keyword evidence="1" id="KW-0472">Membrane</keyword>